<evidence type="ECO:0000313" key="2">
    <source>
        <dbReference type="Proteomes" id="UP000262583"/>
    </source>
</evidence>
<organism evidence="1 2">
    <name type="scientific">Sumerlaea chitinivorans</name>
    <dbReference type="NCBI Taxonomy" id="2250252"/>
    <lineage>
        <taxon>Bacteria</taxon>
        <taxon>Candidatus Sumerlaeota</taxon>
        <taxon>Candidatus Sumerlaeia</taxon>
        <taxon>Candidatus Sumerlaeales</taxon>
        <taxon>Candidatus Sumerlaeaceae</taxon>
        <taxon>Candidatus Sumerlaea</taxon>
    </lineage>
</organism>
<name>A0A2Z4Y2H7_SUMC1</name>
<gene>
    <name evidence="1" type="ORF">BRCON_0281</name>
</gene>
<reference evidence="1 2" key="1">
    <citation type="submission" date="2018-05" db="EMBL/GenBank/DDBJ databases">
        <title>A metagenomic window into the 2 km-deep terrestrial subsurface aquifer revealed taxonomically and functionally diverse microbial community comprising novel uncultured bacterial lineages.</title>
        <authorList>
            <person name="Kadnikov V.V."/>
            <person name="Mardanov A.V."/>
            <person name="Beletsky A.V."/>
            <person name="Banks D."/>
            <person name="Pimenov N.V."/>
            <person name="Frank Y.A."/>
            <person name="Karnachuk O.V."/>
            <person name="Ravin N.V."/>
        </authorList>
    </citation>
    <scope>NUCLEOTIDE SEQUENCE [LARGE SCALE GENOMIC DNA]</scope>
    <source>
        <strain evidence="1">BY</strain>
    </source>
</reference>
<dbReference type="EMBL" id="CP030759">
    <property type="protein sequence ID" value="AXA35058.1"/>
    <property type="molecule type" value="Genomic_DNA"/>
</dbReference>
<sequence length="70" mass="7714">MGRTERPITEAAEANSKLLKTTDNSQNLIFPSRLTGILAAGSLVSLHPTLCSLFYRGQKEIALCKPRREV</sequence>
<protein>
    <submittedName>
        <fullName evidence="1">Uncharacterized protein</fullName>
    </submittedName>
</protein>
<dbReference type="Proteomes" id="UP000262583">
    <property type="component" value="Chromosome"/>
</dbReference>
<proteinExistence type="predicted"/>
<accession>A0A2Z4Y2H7</accession>
<dbReference type="AlphaFoldDB" id="A0A2Z4Y2H7"/>
<evidence type="ECO:0000313" key="1">
    <source>
        <dbReference type="EMBL" id="AXA35058.1"/>
    </source>
</evidence>
<dbReference type="KEGG" id="schv:BRCON_0281"/>